<dbReference type="PANTHER" id="PTHR34894:SF5">
    <property type="entry name" value="EF-HAND DOMAIN-CONTAINING PROTEIN"/>
    <property type="match status" value="1"/>
</dbReference>
<feature type="region of interest" description="Disordered" evidence="2">
    <location>
        <begin position="18"/>
        <end position="50"/>
    </location>
</feature>
<dbReference type="EMBL" id="JNBR01000565">
    <property type="protein sequence ID" value="OQR90965.1"/>
    <property type="molecule type" value="Genomic_DNA"/>
</dbReference>
<evidence type="ECO:0000313" key="4">
    <source>
        <dbReference type="EMBL" id="OQR90965.1"/>
    </source>
</evidence>
<evidence type="ECO:0000256" key="1">
    <source>
        <dbReference type="ARBA" id="ARBA00022837"/>
    </source>
</evidence>
<name>A0A1V9YZ08_ACHHY</name>
<dbReference type="AlphaFoldDB" id="A0A1V9YZ08"/>
<proteinExistence type="predicted"/>
<dbReference type="InterPro" id="IPR011992">
    <property type="entry name" value="EF-hand-dom_pair"/>
</dbReference>
<dbReference type="PROSITE" id="PS00018">
    <property type="entry name" value="EF_HAND_1"/>
    <property type="match status" value="1"/>
</dbReference>
<reference evidence="4 5" key="1">
    <citation type="journal article" date="2014" name="Genome Biol. Evol.">
        <title>The secreted proteins of Achlya hypogyna and Thraustotheca clavata identify the ancestral oomycete secretome and reveal gene acquisitions by horizontal gene transfer.</title>
        <authorList>
            <person name="Misner I."/>
            <person name="Blouin N."/>
            <person name="Leonard G."/>
            <person name="Richards T.A."/>
            <person name="Lane C.E."/>
        </authorList>
    </citation>
    <scope>NUCLEOTIDE SEQUENCE [LARGE SCALE GENOMIC DNA]</scope>
    <source>
        <strain evidence="4 5">ATCC 48635</strain>
    </source>
</reference>
<organism evidence="4 5">
    <name type="scientific">Achlya hypogyna</name>
    <name type="common">Oomycete</name>
    <name type="synonym">Protoachlya hypogyna</name>
    <dbReference type="NCBI Taxonomy" id="1202772"/>
    <lineage>
        <taxon>Eukaryota</taxon>
        <taxon>Sar</taxon>
        <taxon>Stramenopiles</taxon>
        <taxon>Oomycota</taxon>
        <taxon>Saprolegniomycetes</taxon>
        <taxon>Saprolegniales</taxon>
        <taxon>Achlyaceae</taxon>
        <taxon>Achlya</taxon>
    </lineage>
</organism>
<protein>
    <recommendedName>
        <fullName evidence="3">EF-hand domain-containing protein</fullName>
    </recommendedName>
</protein>
<keyword evidence="5" id="KW-1185">Reference proteome</keyword>
<dbReference type="InterPro" id="IPR018247">
    <property type="entry name" value="EF_Hand_1_Ca_BS"/>
</dbReference>
<dbReference type="GO" id="GO:0005509">
    <property type="term" value="F:calcium ion binding"/>
    <property type="evidence" value="ECO:0007669"/>
    <property type="project" value="InterPro"/>
</dbReference>
<feature type="domain" description="EF-hand" evidence="3">
    <location>
        <begin position="903"/>
        <end position="938"/>
    </location>
</feature>
<gene>
    <name evidence="4" type="ORF">ACHHYP_05114</name>
</gene>
<dbReference type="SUPFAM" id="SSF47473">
    <property type="entry name" value="EF-hand"/>
    <property type="match status" value="1"/>
</dbReference>
<dbReference type="Proteomes" id="UP000243579">
    <property type="component" value="Unassembled WGS sequence"/>
</dbReference>
<dbReference type="PANTHER" id="PTHR34894">
    <property type="entry name" value="SAM-DEPENDENT METHYLTRANSFERASE RSMI, CONSERVED SITE"/>
    <property type="match status" value="1"/>
</dbReference>
<comment type="caution">
    <text evidence="4">The sequence shown here is derived from an EMBL/GenBank/DDBJ whole genome shotgun (WGS) entry which is preliminary data.</text>
</comment>
<keyword evidence="1" id="KW-0106">Calcium</keyword>
<feature type="region of interest" description="Disordered" evidence="2">
    <location>
        <begin position="71"/>
        <end position="115"/>
    </location>
</feature>
<evidence type="ECO:0000256" key="2">
    <source>
        <dbReference type="SAM" id="MobiDB-lite"/>
    </source>
</evidence>
<evidence type="ECO:0000259" key="3">
    <source>
        <dbReference type="PROSITE" id="PS50222"/>
    </source>
</evidence>
<dbReference type="InterPro" id="IPR002048">
    <property type="entry name" value="EF_hand_dom"/>
</dbReference>
<evidence type="ECO:0000313" key="5">
    <source>
        <dbReference type="Proteomes" id="UP000243579"/>
    </source>
</evidence>
<dbReference type="OrthoDB" id="167878at2759"/>
<dbReference type="Gene3D" id="1.10.238.10">
    <property type="entry name" value="EF-hand"/>
    <property type="match status" value="1"/>
</dbReference>
<sequence length="984" mass="109250">MHPRDVMPTKAVVDFVQKVSATRQPPRPPRESTFYETMVPRQPPSPRPVMDTSVLAQLAKVQLPSASKVNMYTSQLHPPTSPRVYCPRSPQTRPRTTPPSPRSDAAKPEAKLPPVDTAAREHLEIKACMLAHMYHVDVAAVEGRLEAQRHARDQRRASATADLCQERFRRKTQFLLDHYFCLGEHSSKESVLYDVVEDWTLGPAATPGSIASFWDDVNAHMEASYVLKATALTDNQPNKMAILVALDCLGKLAASLPAHRRLLLVLKLVLERGLFVTPATNADADGHRQLYYERSLKHEETIGDHVRSLAVHEAYHAAPPVHKIARIIDAVQDVDEQHRLLLQVVSSHLPQSKLGLAHLREAVVRCPAKDQRELVRAIAATRSSLEATGFAHDLHAAHPRALVDFVEEHEGLLDALLLQDGGGCVQRLMERHAILFAGLFVRAPSVLANIVQVAPDNALLEQVVDVHRSAIAHYLGRKPELFIPVVAMALKDNILALEEFLVKTPKALRDVLLNRPTLLPGIVKATPSILADLLVNAKATFGKVVTEAPMHLTYVCTTHAAAIATVFSTTECLGPILSLCPQALSEYLERNPDAIVDMAHRQPALLASLFAAFPDLLVEPLEANPTLISTLLTTNRQLMQSIRFEDLDAAPVAFRKTATDATQTDAAAPAQQVASATSKLKKRHNILSNIVKKRKVAPMEKNEVMREIAKLYVRKILFDEIDDRSGLDRVSLAESTQDIYIQELGLKSASQKRIASLVAGVKKLEKECSRARWFGVLLGASPEMYNAQAIDVYLHALQLLIAAPDIENRMGDSSQPCWVSLHLAKNLPSEVFKSYAPPEFLADLQQRIAALPSTCERKASTKSTKHLDPRHVQVNLDDVMDCVMTVWYEYQIRPVLWLTLRISVDDNLTVLFAQADEDGNGVLTYQEFETMIKKIDQSCDDRTIMRIFNMCGEENEQGEHEIKPADFATVMRTYPVQAPNEVAA</sequence>
<dbReference type="PROSITE" id="PS50222">
    <property type="entry name" value="EF_HAND_2"/>
    <property type="match status" value="1"/>
</dbReference>
<accession>A0A1V9YZ08</accession>